<keyword evidence="2" id="KW-1185">Reference proteome</keyword>
<accession>A0AAV0IFE0</accession>
<dbReference type="Proteomes" id="UP001154282">
    <property type="component" value="Unassembled WGS sequence"/>
</dbReference>
<gene>
    <name evidence="1" type="ORF">LITE_LOCUS9066</name>
</gene>
<dbReference type="EMBL" id="CAMGYJ010000003">
    <property type="protein sequence ID" value="CAI0396316.1"/>
    <property type="molecule type" value="Genomic_DNA"/>
</dbReference>
<evidence type="ECO:0000313" key="2">
    <source>
        <dbReference type="Proteomes" id="UP001154282"/>
    </source>
</evidence>
<reference evidence="1" key="1">
    <citation type="submission" date="2022-08" db="EMBL/GenBank/DDBJ databases">
        <authorList>
            <person name="Gutierrez-Valencia J."/>
        </authorList>
    </citation>
    <scope>NUCLEOTIDE SEQUENCE</scope>
</reference>
<sequence>MWAPLPLDLHRSVA</sequence>
<evidence type="ECO:0000313" key="1">
    <source>
        <dbReference type="EMBL" id="CAI0396316.1"/>
    </source>
</evidence>
<protein>
    <submittedName>
        <fullName evidence="1">Uncharacterized protein</fullName>
    </submittedName>
</protein>
<organism evidence="1 2">
    <name type="scientific">Linum tenue</name>
    <dbReference type="NCBI Taxonomy" id="586396"/>
    <lineage>
        <taxon>Eukaryota</taxon>
        <taxon>Viridiplantae</taxon>
        <taxon>Streptophyta</taxon>
        <taxon>Embryophyta</taxon>
        <taxon>Tracheophyta</taxon>
        <taxon>Spermatophyta</taxon>
        <taxon>Magnoliopsida</taxon>
        <taxon>eudicotyledons</taxon>
        <taxon>Gunneridae</taxon>
        <taxon>Pentapetalae</taxon>
        <taxon>rosids</taxon>
        <taxon>fabids</taxon>
        <taxon>Malpighiales</taxon>
        <taxon>Linaceae</taxon>
        <taxon>Linum</taxon>
    </lineage>
</organism>
<comment type="caution">
    <text evidence="1">The sequence shown here is derived from an EMBL/GenBank/DDBJ whole genome shotgun (WGS) entry which is preliminary data.</text>
</comment>
<proteinExistence type="predicted"/>
<name>A0AAV0IFE0_9ROSI</name>